<name>A0AAN8AZ17_9TELE</name>
<evidence type="ECO:0000256" key="1">
    <source>
        <dbReference type="SAM" id="Phobius"/>
    </source>
</evidence>
<dbReference type="Proteomes" id="UP001335648">
    <property type="component" value="Unassembled WGS sequence"/>
</dbReference>
<evidence type="ECO:0000313" key="3">
    <source>
        <dbReference type="Proteomes" id="UP001335648"/>
    </source>
</evidence>
<sequence>MERRALNPSTYSRPCAPARLGPERQCVGRLASLLICHGWTGSETLTLFFISVGLVILPRSLSPSLTP</sequence>
<evidence type="ECO:0000313" key="2">
    <source>
        <dbReference type="EMBL" id="KAK5875281.1"/>
    </source>
</evidence>
<protein>
    <submittedName>
        <fullName evidence="2">Uncharacterized protein</fullName>
    </submittedName>
</protein>
<dbReference type="AlphaFoldDB" id="A0AAN8AZ17"/>
<organism evidence="2 3">
    <name type="scientific">Champsocephalus esox</name>
    <name type="common">pike icefish</name>
    <dbReference type="NCBI Taxonomy" id="159716"/>
    <lineage>
        <taxon>Eukaryota</taxon>
        <taxon>Metazoa</taxon>
        <taxon>Chordata</taxon>
        <taxon>Craniata</taxon>
        <taxon>Vertebrata</taxon>
        <taxon>Euteleostomi</taxon>
        <taxon>Actinopterygii</taxon>
        <taxon>Neopterygii</taxon>
        <taxon>Teleostei</taxon>
        <taxon>Neoteleostei</taxon>
        <taxon>Acanthomorphata</taxon>
        <taxon>Eupercaria</taxon>
        <taxon>Perciformes</taxon>
        <taxon>Notothenioidei</taxon>
        <taxon>Channichthyidae</taxon>
        <taxon>Champsocephalus</taxon>
    </lineage>
</organism>
<comment type="caution">
    <text evidence="2">The sequence shown here is derived from an EMBL/GenBank/DDBJ whole genome shotgun (WGS) entry which is preliminary data.</text>
</comment>
<accession>A0AAN8AZ17</accession>
<dbReference type="EMBL" id="JAULUE010002069">
    <property type="protein sequence ID" value="KAK5875281.1"/>
    <property type="molecule type" value="Genomic_DNA"/>
</dbReference>
<keyword evidence="3" id="KW-1185">Reference proteome</keyword>
<proteinExistence type="predicted"/>
<feature type="transmembrane region" description="Helical" evidence="1">
    <location>
        <begin position="30"/>
        <end position="57"/>
    </location>
</feature>
<keyword evidence="1" id="KW-0472">Membrane</keyword>
<gene>
    <name evidence="2" type="ORF">CesoFtcFv8_027781</name>
</gene>
<keyword evidence="1" id="KW-1133">Transmembrane helix</keyword>
<keyword evidence="1" id="KW-0812">Transmembrane</keyword>
<reference evidence="2 3" key="1">
    <citation type="journal article" date="2023" name="Mol. Biol. Evol.">
        <title>Genomics of Secondarily Temperate Adaptation in the Only Non-Antarctic Icefish.</title>
        <authorList>
            <person name="Rivera-Colon A.G."/>
            <person name="Rayamajhi N."/>
            <person name="Minhas B.F."/>
            <person name="Madrigal G."/>
            <person name="Bilyk K.T."/>
            <person name="Yoon V."/>
            <person name="Hune M."/>
            <person name="Gregory S."/>
            <person name="Cheng C.H.C."/>
            <person name="Catchen J.M."/>
        </authorList>
    </citation>
    <scope>NUCLEOTIDE SEQUENCE [LARGE SCALE GENOMIC DNA]</scope>
    <source>
        <strain evidence="2">JC2023a</strain>
    </source>
</reference>